<sequence length="200" mass="22293">MKKHTPTDDPRWEDLFTGGSLRRVTRWGEPVLHARTEPVTDFDTDLHDLIRDMFTTMDAADGVGLAATQVGLGIALFVYVCPDDDNVMHHGAVCNPVVTLPEGRDRRLVSSEEGCLSWPGGFSPLARPDHATCEGQDPWGNPLTVTGTGFFARCLQHETDHCNGIVFGDRLSKRSRRKLDEQHEGRAHLYPDDWPIHPKG</sequence>
<dbReference type="PRINTS" id="PR01576">
    <property type="entry name" value="PDEFORMYLASE"/>
</dbReference>
<dbReference type="GO" id="GO:0046872">
    <property type="term" value="F:metal ion binding"/>
    <property type="evidence" value="ECO:0007669"/>
    <property type="project" value="UniProtKB-KW"/>
</dbReference>
<comment type="catalytic activity">
    <reaction evidence="6">
        <text>N-terminal N-formyl-L-methionyl-[peptide] + H2O = N-terminal L-methionyl-[peptide] + formate</text>
        <dbReference type="Rhea" id="RHEA:24420"/>
        <dbReference type="Rhea" id="RHEA-COMP:10639"/>
        <dbReference type="Rhea" id="RHEA-COMP:10640"/>
        <dbReference type="ChEBI" id="CHEBI:15377"/>
        <dbReference type="ChEBI" id="CHEBI:15740"/>
        <dbReference type="ChEBI" id="CHEBI:49298"/>
        <dbReference type="ChEBI" id="CHEBI:64731"/>
        <dbReference type="EC" id="3.5.1.88"/>
    </reaction>
</comment>
<feature type="binding site" evidence="6">
    <location>
        <position position="161"/>
    </location>
    <ligand>
        <name>Fe cation</name>
        <dbReference type="ChEBI" id="CHEBI:24875"/>
    </ligand>
</feature>
<accession>A0A2W5CNM6</accession>
<dbReference type="GeneID" id="85153652"/>
<dbReference type="PIRSF" id="PIRSF004749">
    <property type="entry name" value="Pep_def"/>
    <property type="match status" value="1"/>
</dbReference>
<dbReference type="HAMAP" id="MF_00163">
    <property type="entry name" value="Pep_deformylase"/>
    <property type="match status" value="1"/>
</dbReference>
<comment type="function">
    <text evidence="6">Removes the formyl group from the N-terminal Met of newly synthesized proteins. Requires at least a dipeptide for an efficient rate of reaction. N-terminal L-methionine is a prerequisite for activity but the enzyme has broad specificity at other positions.</text>
</comment>
<dbReference type="KEGG" id="cgrn:4412665_01090"/>
<accession>A0A239WIJ5</accession>
<feature type="binding site" evidence="6">
    <location>
        <position position="115"/>
    </location>
    <ligand>
        <name>Fe cation</name>
        <dbReference type="ChEBI" id="CHEBI:24875"/>
    </ligand>
</feature>
<comment type="cofactor">
    <cofactor evidence="6">
        <name>Fe(2+)</name>
        <dbReference type="ChEBI" id="CHEBI:29033"/>
    </cofactor>
    <text evidence="6">Binds 1 Fe(2+) ion.</text>
</comment>
<dbReference type="EC" id="3.5.1.88" evidence="6"/>
<dbReference type="eggNOG" id="COG0242">
    <property type="taxonomic scope" value="Bacteria"/>
</dbReference>
<keyword evidence="2 6" id="KW-0479">Metal-binding</keyword>
<evidence type="ECO:0000256" key="1">
    <source>
        <dbReference type="ARBA" id="ARBA00010759"/>
    </source>
</evidence>
<dbReference type="PANTHER" id="PTHR10458:SF2">
    <property type="entry name" value="PEPTIDE DEFORMYLASE, MITOCHONDRIAL"/>
    <property type="match status" value="1"/>
</dbReference>
<evidence type="ECO:0000256" key="5">
    <source>
        <dbReference type="ARBA" id="ARBA00023004"/>
    </source>
</evidence>
<evidence type="ECO:0000256" key="6">
    <source>
        <dbReference type="HAMAP-Rule" id="MF_00163"/>
    </source>
</evidence>
<dbReference type="SUPFAM" id="SSF56420">
    <property type="entry name" value="Peptide deformylase"/>
    <property type="match status" value="1"/>
</dbReference>
<evidence type="ECO:0000256" key="2">
    <source>
        <dbReference type="ARBA" id="ARBA00022723"/>
    </source>
</evidence>
<dbReference type="GO" id="GO:0042586">
    <property type="term" value="F:peptide deformylase activity"/>
    <property type="evidence" value="ECO:0007669"/>
    <property type="project" value="UniProtKB-UniRule"/>
</dbReference>
<feature type="active site" evidence="6">
    <location>
        <position position="158"/>
    </location>
</feature>
<reference evidence="7 8" key="1">
    <citation type="submission" date="2017-06" db="EMBL/GenBank/DDBJ databases">
        <authorList>
            <consortium name="Pathogen Informatics"/>
        </authorList>
    </citation>
    <scope>NUCLEOTIDE SEQUENCE [LARGE SCALE GENOMIC DNA]</scope>
    <source>
        <strain evidence="7 8">NCTC11865</strain>
    </source>
</reference>
<dbReference type="Proteomes" id="UP000215332">
    <property type="component" value="Chromosome 1"/>
</dbReference>
<protein>
    <recommendedName>
        <fullName evidence="6">Peptide deformylase</fullName>
        <shortName evidence="6">PDF</shortName>
        <ecNumber evidence="6">3.5.1.88</ecNumber>
    </recommendedName>
    <alternativeName>
        <fullName evidence="6">Polypeptide deformylase</fullName>
    </alternativeName>
</protein>
<evidence type="ECO:0000256" key="3">
    <source>
        <dbReference type="ARBA" id="ARBA00022801"/>
    </source>
</evidence>
<organism evidence="7 8">
    <name type="scientific">Cutibacterium granulosum</name>
    <dbReference type="NCBI Taxonomy" id="33011"/>
    <lineage>
        <taxon>Bacteria</taxon>
        <taxon>Bacillati</taxon>
        <taxon>Actinomycetota</taxon>
        <taxon>Actinomycetes</taxon>
        <taxon>Propionibacteriales</taxon>
        <taxon>Propionibacteriaceae</taxon>
        <taxon>Cutibacterium</taxon>
    </lineage>
</organism>
<name>A0A239WIJ5_9ACTN</name>
<dbReference type="GO" id="GO:0006412">
    <property type="term" value="P:translation"/>
    <property type="evidence" value="ECO:0007669"/>
    <property type="project" value="UniProtKB-UniRule"/>
</dbReference>
<evidence type="ECO:0000313" key="8">
    <source>
        <dbReference type="Proteomes" id="UP000215332"/>
    </source>
</evidence>
<dbReference type="NCBIfam" id="NF001159">
    <property type="entry name" value="PRK00150.1-3"/>
    <property type="match status" value="1"/>
</dbReference>
<dbReference type="PANTHER" id="PTHR10458">
    <property type="entry name" value="PEPTIDE DEFORMYLASE"/>
    <property type="match status" value="1"/>
</dbReference>
<dbReference type="RefSeq" id="WP_021103093.1">
    <property type="nucleotide sequence ID" value="NZ_AP026710.1"/>
</dbReference>
<dbReference type="AlphaFoldDB" id="A0A239WIJ5"/>
<dbReference type="NCBIfam" id="TIGR00079">
    <property type="entry name" value="pept_deformyl"/>
    <property type="match status" value="1"/>
</dbReference>
<evidence type="ECO:0000256" key="4">
    <source>
        <dbReference type="ARBA" id="ARBA00022917"/>
    </source>
</evidence>
<gene>
    <name evidence="6 7" type="primary">def</name>
    <name evidence="7" type="ORF">SAMEA4412665_01090</name>
</gene>
<dbReference type="Gene3D" id="3.90.45.10">
    <property type="entry name" value="Peptide deformylase"/>
    <property type="match status" value="1"/>
</dbReference>
<proteinExistence type="inferred from homology"/>
<keyword evidence="3 6" id="KW-0378">Hydrolase</keyword>
<dbReference type="Pfam" id="PF01327">
    <property type="entry name" value="Pep_deformylase"/>
    <property type="match status" value="1"/>
</dbReference>
<keyword evidence="4 6" id="KW-0648">Protein biosynthesis</keyword>
<comment type="similarity">
    <text evidence="1 6">Belongs to the polypeptide deformylase family.</text>
</comment>
<dbReference type="InterPro" id="IPR023635">
    <property type="entry name" value="Peptide_deformylase"/>
</dbReference>
<dbReference type="EMBL" id="LT906441">
    <property type="protein sequence ID" value="SNV34262.1"/>
    <property type="molecule type" value="Genomic_DNA"/>
</dbReference>
<keyword evidence="5 6" id="KW-0408">Iron</keyword>
<evidence type="ECO:0000313" key="7">
    <source>
        <dbReference type="EMBL" id="SNV34262.1"/>
    </source>
</evidence>
<feature type="binding site" evidence="6">
    <location>
        <position position="157"/>
    </location>
    <ligand>
        <name>Fe cation</name>
        <dbReference type="ChEBI" id="CHEBI:24875"/>
    </ligand>
</feature>
<dbReference type="InterPro" id="IPR036821">
    <property type="entry name" value="Peptide_deformylase_sf"/>
</dbReference>
<dbReference type="CDD" id="cd00487">
    <property type="entry name" value="Pep_deformylase"/>
    <property type="match status" value="1"/>
</dbReference>